<dbReference type="NCBIfam" id="TIGR01131">
    <property type="entry name" value="ATP_synt_6_or_A"/>
    <property type="match status" value="1"/>
</dbReference>
<dbReference type="Gene3D" id="1.20.120.220">
    <property type="entry name" value="ATP synthase, F0 complex, subunit A"/>
    <property type="match status" value="1"/>
</dbReference>
<feature type="transmembrane region" description="Helical" evidence="14">
    <location>
        <begin position="88"/>
        <end position="106"/>
    </location>
</feature>
<comment type="similarity">
    <text evidence="3">Belongs to the ATPase A chain family.</text>
</comment>
<evidence type="ECO:0000256" key="7">
    <source>
        <dbReference type="ARBA" id="ARBA00022692"/>
    </source>
</evidence>
<geneLocation type="mitochondrion" evidence="15"/>
<reference evidence="15" key="1">
    <citation type="submission" date="2019-11" db="EMBL/GenBank/DDBJ databases">
        <title>Complete mitogenomes of the marine picoplanktonic green algae Prasinoderma sp. MBIC 10622 and Prasinococcus capsulatus CCMP 1194 (Palmophyllophyceae).</title>
        <authorList>
            <person name="Turmel M."/>
            <person name="Otis C."/>
            <person name="Lemieux C."/>
        </authorList>
    </citation>
    <scope>NUCLEOTIDE SEQUENCE</scope>
</reference>
<keyword evidence="9 14" id="KW-1133">Transmembrane helix</keyword>
<protein>
    <recommendedName>
        <fullName evidence="13">ATP synthase subunit a</fullName>
    </recommendedName>
</protein>
<dbReference type="AlphaFoldDB" id="A0A650AKG1"/>
<dbReference type="FunFam" id="1.20.120.220:FF:000003">
    <property type="entry name" value="ATP synthase subunit a"/>
    <property type="match status" value="1"/>
</dbReference>
<comment type="function">
    <text evidence="1">Mitochondrial membrane ATP synthase (F(1)F(0) ATP synthase or Complex V) produces ATP from ADP in the presence of a proton gradient across the membrane which is generated by electron transport complexes of the respiratory chain. F-type ATPases consist of two structural domains, F(1) - containing the extramembraneous catalytic core and F(0) - containing the membrane proton channel, linked together by a central stalk and a peripheral stalk. During catalysis, ATP synthesis in the catalytic domain of F(1) is coupled via a rotary mechanism of the central stalk subunits to proton translocation. Key component of the proton channel; it may play a direct role in the translocation of protons across the membrane.</text>
</comment>
<dbReference type="InterPro" id="IPR023011">
    <property type="entry name" value="ATP_synth_F0_asu_AS"/>
</dbReference>
<feature type="transmembrane region" description="Helical" evidence="14">
    <location>
        <begin position="216"/>
        <end position="245"/>
    </location>
</feature>
<evidence type="ECO:0000256" key="13">
    <source>
        <dbReference type="RuleBase" id="RU004450"/>
    </source>
</evidence>
<evidence type="ECO:0000256" key="2">
    <source>
        <dbReference type="ARBA" id="ARBA00004448"/>
    </source>
</evidence>
<feature type="transmembrane region" description="Helical" evidence="14">
    <location>
        <begin position="34"/>
        <end position="52"/>
    </location>
</feature>
<keyword evidence="7 14" id="KW-0812">Transmembrane</keyword>
<evidence type="ECO:0000256" key="5">
    <source>
        <dbReference type="ARBA" id="ARBA00022448"/>
    </source>
</evidence>
<feature type="transmembrane region" description="Helical" evidence="14">
    <location>
        <begin position="12"/>
        <end position="29"/>
    </location>
</feature>
<dbReference type="InterPro" id="IPR045083">
    <property type="entry name" value="ATP_synth_F0_asu_bact/mt"/>
</dbReference>
<keyword evidence="15" id="KW-0496">Mitochondrion</keyword>
<keyword evidence="11 14" id="KW-0472">Membrane</keyword>
<evidence type="ECO:0000313" key="15">
    <source>
        <dbReference type="EMBL" id="QGN73901.1"/>
    </source>
</evidence>
<gene>
    <name evidence="15" type="primary">atp6</name>
</gene>
<dbReference type="CDD" id="cd00310">
    <property type="entry name" value="ATP-synt_Fo_a_6"/>
    <property type="match status" value="1"/>
</dbReference>
<dbReference type="GO" id="GO:0046933">
    <property type="term" value="F:proton-transporting ATP synthase activity, rotational mechanism"/>
    <property type="evidence" value="ECO:0007669"/>
    <property type="project" value="TreeGrafter"/>
</dbReference>
<dbReference type="SUPFAM" id="SSF81336">
    <property type="entry name" value="F1F0 ATP synthase subunit A"/>
    <property type="match status" value="1"/>
</dbReference>
<feature type="transmembrane region" description="Helical" evidence="14">
    <location>
        <begin position="189"/>
        <end position="210"/>
    </location>
</feature>
<evidence type="ECO:0000256" key="11">
    <source>
        <dbReference type="ARBA" id="ARBA00023136"/>
    </source>
</evidence>
<dbReference type="PANTHER" id="PTHR11410">
    <property type="entry name" value="ATP SYNTHASE SUBUNIT A"/>
    <property type="match status" value="1"/>
</dbReference>
<dbReference type="EMBL" id="MN662311">
    <property type="protein sequence ID" value="QGN73901.1"/>
    <property type="molecule type" value="Genomic_DNA"/>
</dbReference>
<accession>A0A650AKG1</accession>
<evidence type="ECO:0000256" key="12">
    <source>
        <dbReference type="ARBA" id="ARBA00023310"/>
    </source>
</evidence>
<dbReference type="InterPro" id="IPR035908">
    <property type="entry name" value="F0_ATP_A_sf"/>
</dbReference>
<feature type="transmembrane region" description="Helical" evidence="14">
    <location>
        <begin position="144"/>
        <end position="168"/>
    </location>
</feature>
<evidence type="ECO:0000256" key="4">
    <source>
        <dbReference type="ARBA" id="ARBA00011648"/>
    </source>
</evidence>
<keyword evidence="10" id="KW-0406">Ion transport</keyword>
<dbReference type="PRINTS" id="PR00123">
    <property type="entry name" value="ATPASEA"/>
</dbReference>
<evidence type="ECO:0000256" key="8">
    <source>
        <dbReference type="ARBA" id="ARBA00022781"/>
    </source>
</evidence>
<evidence type="ECO:0000256" key="3">
    <source>
        <dbReference type="ARBA" id="ARBA00006810"/>
    </source>
</evidence>
<dbReference type="HAMAP" id="MF_01393">
    <property type="entry name" value="ATP_synth_a_bact"/>
    <property type="match status" value="1"/>
</dbReference>
<dbReference type="NCBIfam" id="NF004482">
    <property type="entry name" value="PRK05815.2-4"/>
    <property type="match status" value="1"/>
</dbReference>
<name>A0A650AKG1_9CHLO</name>
<dbReference type="GO" id="GO:0045259">
    <property type="term" value="C:proton-transporting ATP synthase complex"/>
    <property type="evidence" value="ECO:0007669"/>
    <property type="project" value="UniProtKB-KW"/>
</dbReference>
<sequence length="252" mass="27067">MSLAAYSPLEQFAILPIIPAHLGSVYFSFTNSALIMVVGVSLFCALLSMTLTQGGTLVPSHWQSVVEMVYEFVTALVDEQIGEKGQPYFPLIFTTFTFILICNLIGMIPYSFTATSHFIVTLGLALSLAIGMLIIGFATHGLHFFALLMPPGAPIALAPLLVLLELLSYVSKFISLGVRLGANMLAGHCLLKIIAGFAWTMLCTGGLLAVASTGPFAVVFLLTGLELGIAMIQAYVFSMLLCIYLNEAIHLH</sequence>
<evidence type="ECO:0000256" key="6">
    <source>
        <dbReference type="ARBA" id="ARBA00022547"/>
    </source>
</evidence>
<dbReference type="PROSITE" id="PS00449">
    <property type="entry name" value="ATPASE_A"/>
    <property type="match status" value="1"/>
</dbReference>
<comment type="subcellular location">
    <subcellularLocation>
        <location evidence="2 13">Mitochondrion inner membrane</location>
        <topology evidence="2 13">Multi-pass membrane protein</topology>
    </subcellularLocation>
</comment>
<comment type="subunit">
    <text evidence="4">F-type ATPases have 2 components, CF(1) - the catalytic core - and CF(0) - the membrane proton channel. CF(1) has five subunits: alpha(3), beta(3), gamma(1), delta(1), epsilon(1). CF(0) has three main subunits: a, b and c.</text>
</comment>
<evidence type="ECO:0000256" key="1">
    <source>
        <dbReference type="ARBA" id="ARBA00002070"/>
    </source>
</evidence>
<organism evidence="15">
    <name type="scientific">prasinophyte sp. MBIC10622</name>
    <dbReference type="NCBI Taxonomy" id="156113"/>
    <lineage>
        <taxon>Eukaryota</taxon>
        <taxon>Viridiplantae</taxon>
        <taxon>Chlorophyta</taxon>
    </lineage>
</organism>
<keyword evidence="12" id="KW-0066">ATP synthesis</keyword>
<dbReference type="GO" id="GO:0005743">
    <property type="term" value="C:mitochondrial inner membrane"/>
    <property type="evidence" value="ECO:0007669"/>
    <property type="project" value="UniProtKB-SubCell"/>
</dbReference>
<keyword evidence="5" id="KW-0813">Transport</keyword>
<dbReference type="Pfam" id="PF00119">
    <property type="entry name" value="ATP-synt_A"/>
    <property type="match status" value="1"/>
</dbReference>
<dbReference type="PANTHER" id="PTHR11410:SF0">
    <property type="entry name" value="ATP SYNTHASE SUBUNIT A"/>
    <property type="match status" value="1"/>
</dbReference>
<evidence type="ECO:0000256" key="14">
    <source>
        <dbReference type="SAM" id="Phobius"/>
    </source>
</evidence>
<evidence type="ECO:0000256" key="9">
    <source>
        <dbReference type="ARBA" id="ARBA00022989"/>
    </source>
</evidence>
<keyword evidence="8" id="KW-0375">Hydrogen ion transport</keyword>
<proteinExistence type="inferred from homology"/>
<evidence type="ECO:0000256" key="10">
    <source>
        <dbReference type="ARBA" id="ARBA00023065"/>
    </source>
</evidence>
<keyword evidence="6" id="KW-0138">CF(0)</keyword>
<feature type="transmembrane region" description="Helical" evidence="14">
    <location>
        <begin position="118"/>
        <end position="138"/>
    </location>
</feature>
<dbReference type="InterPro" id="IPR000568">
    <property type="entry name" value="ATP_synth_F0_asu"/>
</dbReference>